<dbReference type="GO" id="GO:0005737">
    <property type="term" value="C:cytoplasm"/>
    <property type="evidence" value="ECO:0007669"/>
    <property type="project" value="TreeGrafter"/>
</dbReference>
<gene>
    <name evidence="2" type="ORF">ABFY20_14115</name>
</gene>
<dbReference type="EMBL" id="CP162511">
    <property type="protein sequence ID" value="XDI04458.1"/>
    <property type="molecule type" value="Genomic_DNA"/>
</dbReference>
<dbReference type="PROSITE" id="PS51186">
    <property type="entry name" value="GNAT"/>
    <property type="match status" value="1"/>
</dbReference>
<dbReference type="EC" id="2.3.-.-" evidence="2"/>
<reference evidence="2" key="1">
    <citation type="submission" date="2024-05" db="EMBL/GenBank/DDBJ databases">
        <title>Herbiconiux sp. A18JL235.</title>
        <authorList>
            <person name="Zhang G."/>
        </authorList>
    </citation>
    <scope>NUCLEOTIDE SEQUENCE</scope>
    <source>
        <strain evidence="2">A18JL235</strain>
    </source>
</reference>
<dbReference type="PANTHER" id="PTHR43441">
    <property type="entry name" value="RIBOSOMAL-PROTEIN-SERINE ACETYLTRANSFERASE"/>
    <property type="match status" value="1"/>
</dbReference>
<protein>
    <submittedName>
        <fullName evidence="2">GNAT family N-acetyltransferase</fullName>
        <ecNumber evidence="2">2.3.-.-</ecNumber>
    </submittedName>
</protein>
<dbReference type="CDD" id="cd04301">
    <property type="entry name" value="NAT_SF"/>
    <property type="match status" value="1"/>
</dbReference>
<sequence>MTIRTARTTLEPISGALAQRIIDRDERDGDAWHPEYPFADELGPLRALAASPTTDPVFTLYLVRDAHGVAVGGFGFFGPPDHTGTVEFGYGLVPSARGKGLATEAVIGALEHAAQHGALRARADTDVANSASQRVLEKAGLSEIERTGTTVSFARELERP</sequence>
<accession>A0AB39BDY8</accession>
<dbReference type="AlphaFoldDB" id="A0AB39BDY8"/>
<keyword evidence="2" id="KW-0012">Acyltransferase</keyword>
<evidence type="ECO:0000259" key="1">
    <source>
        <dbReference type="PROSITE" id="PS51186"/>
    </source>
</evidence>
<dbReference type="Pfam" id="PF13302">
    <property type="entry name" value="Acetyltransf_3"/>
    <property type="match status" value="1"/>
</dbReference>
<dbReference type="GO" id="GO:1990189">
    <property type="term" value="F:protein N-terminal-serine acetyltransferase activity"/>
    <property type="evidence" value="ECO:0007669"/>
    <property type="project" value="TreeGrafter"/>
</dbReference>
<evidence type="ECO:0000313" key="2">
    <source>
        <dbReference type="EMBL" id="XDI04458.1"/>
    </source>
</evidence>
<dbReference type="RefSeq" id="WP_368496858.1">
    <property type="nucleotide sequence ID" value="NZ_CP162511.1"/>
</dbReference>
<dbReference type="InterPro" id="IPR051908">
    <property type="entry name" value="Ribosomal_N-acetyltransferase"/>
</dbReference>
<dbReference type="PANTHER" id="PTHR43441:SF6">
    <property type="entry name" value="N-ACETYLTRANSFERASE DOMAIN-CONTAINING PROTEIN"/>
    <property type="match status" value="1"/>
</dbReference>
<proteinExistence type="predicted"/>
<dbReference type="InterPro" id="IPR016181">
    <property type="entry name" value="Acyl_CoA_acyltransferase"/>
</dbReference>
<feature type="domain" description="N-acetyltransferase" evidence="1">
    <location>
        <begin position="1"/>
        <end position="160"/>
    </location>
</feature>
<dbReference type="Gene3D" id="3.40.630.30">
    <property type="match status" value="1"/>
</dbReference>
<dbReference type="InterPro" id="IPR000182">
    <property type="entry name" value="GNAT_dom"/>
</dbReference>
<dbReference type="GO" id="GO:0008999">
    <property type="term" value="F:protein-N-terminal-alanine acetyltransferase activity"/>
    <property type="evidence" value="ECO:0007669"/>
    <property type="project" value="TreeGrafter"/>
</dbReference>
<name>A0AB39BDY8_9MICO</name>
<dbReference type="SUPFAM" id="SSF55729">
    <property type="entry name" value="Acyl-CoA N-acyltransferases (Nat)"/>
    <property type="match status" value="1"/>
</dbReference>
<organism evidence="2">
    <name type="scientific">Herbiconiux sp. A18JL235</name>
    <dbReference type="NCBI Taxonomy" id="3152363"/>
    <lineage>
        <taxon>Bacteria</taxon>
        <taxon>Bacillati</taxon>
        <taxon>Actinomycetota</taxon>
        <taxon>Actinomycetes</taxon>
        <taxon>Micrococcales</taxon>
        <taxon>Microbacteriaceae</taxon>
        <taxon>Herbiconiux</taxon>
    </lineage>
</organism>
<keyword evidence="2" id="KW-0808">Transferase</keyword>